<dbReference type="STRING" id="883113.HMPREF9708_00428"/>
<dbReference type="PANTHER" id="PTHR35333:SF3">
    <property type="entry name" value="BETA-LACTAMASE-TYPE TRANSPEPTIDASE FOLD CONTAINING PROTEIN"/>
    <property type="match status" value="1"/>
</dbReference>
<dbReference type="InterPro" id="IPR000871">
    <property type="entry name" value="Beta-lactam_class-A"/>
</dbReference>
<name>H3NI00_9LACT</name>
<keyword evidence="3" id="KW-1185">Reference proteome</keyword>
<dbReference type="SUPFAM" id="SSF56601">
    <property type="entry name" value="beta-lactamase/transpeptidase-like"/>
    <property type="match status" value="1"/>
</dbReference>
<dbReference type="Pfam" id="PF13354">
    <property type="entry name" value="Beta-lactamase2"/>
    <property type="match status" value="1"/>
</dbReference>
<proteinExistence type="predicted"/>
<comment type="caution">
    <text evidence="2">The sequence shown here is derived from an EMBL/GenBank/DDBJ whole genome shotgun (WGS) entry which is preliminary data.</text>
</comment>
<dbReference type="InterPro" id="IPR012338">
    <property type="entry name" value="Beta-lactam/transpept-like"/>
</dbReference>
<evidence type="ECO:0000259" key="1">
    <source>
        <dbReference type="Pfam" id="PF13354"/>
    </source>
</evidence>
<dbReference type="AlphaFoldDB" id="H3NI00"/>
<dbReference type="OrthoDB" id="2134071at2"/>
<organism evidence="2 3">
    <name type="scientific">Facklamia languida CCUG 37842</name>
    <dbReference type="NCBI Taxonomy" id="883113"/>
    <lineage>
        <taxon>Bacteria</taxon>
        <taxon>Bacillati</taxon>
        <taxon>Bacillota</taxon>
        <taxon>Bacilli</taxon>
        <taxon>Lactobacillales</taxon>
        <taxon>Aerococcaceae</taxon>
        <taxon>Facklamia</taxon>
    </lineage>
</organism>
<accession>H3NI00</accession>
<dbReference type="PANTHER" id="PTHR35333">
    <property type="entry name" value="BETA-LACTAMASE"/>
    <property type="match status" value="1"/>
</dbReference>
<sequence>MFRKSILCFLILVIGLTGCQSDKHSSEKQKTPSDLQSDPVIQSTTLETTQEDLLADLIDDDLPIEPVDYSQFDSVDSLIEQIIQDFGYNQTNLGIVYHNLVTEEDYTLNENMPIFGASTNKVGTCLIIADLINQGNLTWDTYVPAYSSLYEEGDGDITNSPLKDWYTVEDLVYNMLVYSDNTAWNILAVYYINHYGSHQEGLIRISGIQDIPQDLYQSNFACPSMLDGYLQKIVQNPTAYHKLSDYMLMSEPGLRFKQYVPEGMASKYGQYDDAYHDIGIYYEEGVPLYTLVLMSKNYSVSDEFMATLNYHLKIWTKYQQIKDADHSLE</sequence>
<dbReference type="EMBL" id="AGEG01000003">
    <property type="protein sequence ID" value="EHR37799.1"/>
    <property type="molecule type" value="Genomic_DNA"/>
</dbReference>
<dbReference type="InterPro" id="IPR045155">
    <property type="entry name" value="Beta-lactam_cat"/>
</dbReference>
<dbReference type="PATRIC" id="fig|883113.3.peg.431"/>
<protein>
    <recommendedName>
        <fullName evidence="1">Beta-lactamase class A catalytic domain-containing protein</fullName>
    </recommendedName>
</protein>
<dbReference type="GO" id="GO:0046677">
    <property type="term" value="P:response to antibiotic"/>
    <property type="evidence" value="ECO:0007669"/>
    <property type="project" value="InterPro"/>
</dbReference>
<dbReference type="Gene3D" id="3.40.710.10">
    <property type="entry name" value="DD-peptidase/beta-lactamase superfamily"/>
    <property type="match status" value="1"/>
</dbReference>
<feature type="domain" description="Beta-lactamase class A catalytic" evidence="1">
    <location>
        <begin position="94"/>
        <end position="291"/>
    </location>
</feature>
<dbReference type="RefSeq" id="WP_006308402.1">
    <property type="nucleotide sequence ID" value="NZ_JH601133.1"/>
</dbReference>
<dbReference type="eggNOG" id="COG2367">
    <property type="taxonomic scope" value="Bacteria"/>
</dbReference>
<gene>
    <name evidence="2" type="ORF">HMPREF9708_00428</name>
</gene>
<dbReference type="PROSITE" id="PS51257">
    <property type="entry name" value="PROKAR_LIPOPROTEIN"/>
    <property type="match status" value="1"/>
</dbReference>
<reference evidence="2 3" key="1">
    <citation type="submission" date="2012-01" db="EMBL/GenBank/DDBJ databases">
        <title>The Genome Sequence of Facklamia languida CCUG 37842.</title>
        <authorList>
            <consortium name="The Broad Institute Genome Sequencing Platform"/>
            <person name="Earl A."/>
            <person name="Ward D."/>
            <person name="Feldgarden M."/>
            <person name="Gevers D."/>
            <person name="Huys G."/>
            <person name="Young S.K."/>
            <person name="Zeng Q."/>
            <person name="Gargeya S."/>
            <person name="Fitzgerald M."/>
            <person name="Haas B."/>
            <person name="Abouelleil A."/>
            <person name="Alvarado L."/>
            <person name="Arachchi H.M."/>
            <person name="Berlin A."/>
            <person name="Chapman S.B."/>
            <person name="Gearin G."/>
            <person name="Goldberg J."/>
            <person name="Griggs A."/>
            <person name="Gujja S."/>
            <person name="Hansen M."/>
            <person name="Heiman D."/>
            <person name="Howarth C."/>
            <person name="Larimer J."/>
            <person name="Lui A."/>
            <person name="MacDonald P.J.P."/>
            <person name="McCowen C."/>
            <person name="Montmayeur A."/>
            <person name="Murphy C."/>
            <person name="Neiman D."/>
            <person name="Pearson M."/>
            <person name="Priest M."/>
            <person name="Roberts A."/>
            <person name="Saif S."/>
            <person name="Shea T."/>
            <person name="Sisk P."/>
            <person name="Stolte C."/>
            <person name="Sykes S."/>
            <person name="Wortman J."/>
            <person name="Nusbaum C."/>
            <person name="Birren B."/>
        </authorList>
    </citation>
    <scope>NUCLEOTIDE SEQUENCE [LARGE SCALE GENOMIC DNA]</scope>
    <source>
        <strain evidence="2 3">CCUG 37842</strain>
    </source>
</reference>
<evidence type="ECO:0000313" key="2">
    <source>
        <dbReference type="EMBL" id="EHR37799.1"/>
    </source>
</evidence>
<dbReference type="Proteomes" id="UP000006190">
    <property type="component" value="Unassembled WGS sequence"/>
</dbReference>
<dbReference type="GO" id="GO:0008800">
    <property type="term" value="F:beta-lactamase activity"/>
    <property type="evidence" value="ECO:0007669"/>
    <property type="project" value="InterPro"/>
</dbReference>
<dbReference type="HOGENOM" id="CLU_053301_0_0_9"/>
<dbReference type="GO" id="GO:0030655">
    <property type="term" value="P:beta-lactam antibiotic catabolic process"/>
    <property type="evidence" value="ECO:0007669"/>
    <property type="project" value="InterPro"/>
</dbReference>
<evidence type="ECO:0000313" key="3">
    <source>
        <dbReference type="Proteomes" id="UP000006190"/>
    </source>
</evidence>